<keyword evidence="3" id="KW-1185">Reference proteome</keyword>
<dbReference type="Proteomes" id="UP000325577">
    <property type="component" value="Linkage Group LG3"/>
</dbReference>
<dbReference type="AlphaFoldDB" id="A0A5J5A872"/>
<organism evidence="2 3">
    <name type="scientific">Nyssa sinensis</name>
    <dbReference type="NCBI Taxonomy" id="561372"/>
    <lineage>
        <taxon>Eukaryota</taxon>
        <taxon>Viridiplantae</taxon>
        <taxon>Streptophyta</taxon>
        <taxon>Embryophyta</taxon>
        <taxon>Tracheophyta</taxon>
        <taxon>Spermatophyta</taxon>
        <taxon>Magnoliopsida</taxon>
        <taxon>eudicotyledons</taxon>
        <taxon>Gunneridae</taxon>
        <taxon>Pentapetalae</taxon>
        <taxon>asterids</taxon>
        <taxon>Cornales</taxon>
        <taxon>Nyssaceae</taxon>
        <taxon>Nyssa</taxon>
    </lineage>
</organism>
<name>A0A5J5A872_9ASTE</name>
<feature type="non-terminal residue" evidence="2">
    <location>
        <position position="70"/>
    </location>
</feature>
<proteinExistence type="predicted"/>
<feature type="compositionally biased region" description="Gly residues" evidence="1">
    <location>
        <begin position="61"/>
        <end position="70"/>
    </location>
</feature>
<feature type="region of interest" description="Disordered" evidence="1">
    <location>
        <begin position="13"/>
        <end position="70"/>
    </location>
</feature>
<dbReference type="EMBL" id="CM018046">
    <property type="protein sequence ID" value="KAA8526700.1"/>
    <property type="molecule type" value="Genomic_DNA"/>
</dbReference>
<evidence type="ECO:0000313" key="2">
    <source>
        <dbReference type="EMBL" id="KAA8526700.1"/>
    </source>
</evidence>
<evidence type="ECO:0000313" key="3">
    <source>
        <dbReference type="Proteomes" id="UP000325577"/>
    </source>
</evidence>
<reference evidence="2 3" key="1">
    <citation type="submission" date="2019-09" db="EMBL/GenBank/DDBJ databases">
        <title>A chromosome-level genome assembly of the Chinese tupelo Nyssa sinensis.</title>
        <authorList>
            <person name="Yang X."/>
            <person name="Kang M."/>
            <person name="Yang Y."/>
            <person name="Xiong H."/>
            <person name="Wang M."/>
            <person name="Zhang Z."/>
            <person name="Wang Z."/>
            <person name="Wu H."/>
            <person name="Ma T."/>
            <person name="Liu J."/>
            <person name="Xi Z."/>
        </authorList>
    </citation>
    <scope>NUCLEOTIDE SEQUENCE [LARGE SCALE GENOMIC DNA]</scope>
    <source>
        <strain evidence="2">J267</strain>
        <tissue evidence="2">Leaf</tissue>
    </source>
</reference>
<gene>
    <name evidence="2" type="ORF">F0562_008097</name>
</gene>
<protein>
    <submittedName>
        <fullName evidence="2">Uncharacterized protein</fullName>
    </submittedName>
</protein>
<evidence type="ECO:0000256" key="1">
    <source>
        <dbReference type="SAM" id="MobiDB-lite"/>
    </source>
</evidence>
<feature type="compositionally biased region" description="Basic and acidic residues" evidence="1">
    <location>
        <begin position="37"/>
        <end position="50"/>
    </location>
</feature>
<sequence>MIVLCCLCSGGRKKKGTKPPTVPPMVTATPPQQAYGDVKRGEKPKSRGTKDGSMIILPGPCSGGGCGGGG</sequence>
<accession>A0A5J5A872</accession>